<evidence type="ECO:0000256" key="2">
    <source>
        <dbReference type="ARBA" id="ARBA00035108"/>
    </source>
</evidence>
<evidence type="ECO:0000313" key="4">
    <source>
        <dbReference type="EMBL" id="WZU65414.1"/>
    </source>
</evidence>
<dbReference type="InterPro" id="IPR009430">
    <property type="entry name" value="GvpL/GvpF"/>
</dbReference>
<dbReference type="GO" id="GO:0031412">
    <property type="term" value="P:gas vesicle organization"/>
    <property type="evidence" value="ECO:0007669"/>
    <property type="project" value="InterPro"/>
</dbReference>
<accession>A0AAN0NKD2</accession>
<evidence type="ECO:0000256" key="3">
    <source>
        <dbReference type="ARBA" id="ARBA00035643"/>
    </source>
</evidence>
<comment type="subcellular location">
    <subcellularLocation>
        <location evidence="2">Gas vesicle</location>
    </subcellularLocation>
</comment>
<keyword evidence="1" id="KW-0304">Gas vesicle</keyword>
<gene>
    <name evidence="4" type="ORF">AABB28_04425</name>
</gene>
<dbReference type="GO" id="GO:0031411">
    <property type="term" value="C:gas vesicle"/>
    <property type="evidence" value="ECO:0007669"/>
    <property type="project" value="UniProtKB-SubCell"/>
</dbReference>
<organism evidence="4 5">
    <name type="scientific">Yoonia algicola</name>
    <dbReference type="NCBI Taxonomy" id="3137368"/>
    <lineage>
        <taxon>Bacteria</taxon>
        <taxon>Pseudomonadati</taxon>
        <taxon>Pseudomonadota</taxon>
        <taxon>Alphaproteobacteria</taxon>
        <taxon>Rhodobacterales</taxon>
        <taxon>Paracoccaceae</taxon>
        <taxon>Yoonia</taxon>
    </lineage>
</organism>
<protein>
    <submittedName>
        <fullName evidence="4">GvpL/GvpF family gas vesicle protein</fullName>
    </submittedName>
</protein>
<reference evidence="4 5" key="1">
    <citation type="submission" date="2024-04" db="EMBL/GenBank/DDBJ databases">
        <title>Phylogenomic analyses of a clade within the roseobacter group suggest taxonomic reassignments of species of the genera Aestuariivita, Citreicella, Loktanella, Nautella, Pelagibaca, Ruegeria, Thalassobius, Thiobacimonas and Tropicibacter, and the proposal o.</title>
        <authorList>
            <person name="Jeon C.O."/>
        </authorList>
    </citation>
    <scope>NUCLEOTIDE SEQUENCE [LARGE SCALE GENOMIC DNA]</scope>
    <source>
        <strain evidence="4 5">G8-12</strain>
    </source>
</reference>
<comment type="similarity">
    <text evidence="3">Belongs to the gas vesicle GvpF/GvpL family.</text>
</comment>
<dbReference type="AlphaFoldDB" id="A0AAN0NKD2"/>
<dbReference type="PANTHER" id="PTHR36852">
    <property type="entry name" value="PROTEIN GVPL 2"/>
    <property type="match status" value="1"/>
</dbReference>
<dbReference type="KEGG" id="yag:AABB28_04425"/>
<dbReference type="Proteomes" id="UP001451782">
    <property type="component" value="Chromosome"/>
</dbReference>
<keyword evidence="5" id="KW-1185">Reference proteome</keyword>
<dbReference type="PANTHER" id="PTHR36852:SF1">
    <property type="entry name" value="PROTEIN GVPL 2"/>
    <property type="match status" value="1"/>
</dbReference>
<evidence type="ECO:0000313" key="5">
    <source>
        <dbReference type="Proteomes" id="UP001451782"/>
    </source>
</evidence>
<evidence type="ECO:0000256" key="1">
    <source>
        <dbReference type="ARBA" id="ARBA00022987"/>
    </source>
</evidence>
<proteinExistence type="inferred from homology"/>
<dbReference type="EMBL" id="CP151762">
    <property type="protein sequence ID" value="WZU65414.1"/>
    <property type="molecule type" value="Genomic_DNA"/>
</dbReference>
<name>A0AAN0NKD2_9RHOB</name>
<sequence>MLSLGSVLPARFGLAAVDLAQVSALIDENMQQINAQFMKVKGAVELGVRISFARQPALCAALESSPSLRAEQAALRKAGPEAHFAIAAFGGRLAELVDRRRGAAQRALLAELRPFARDHVLRKPEEDTEVLRAEFLVSHDEQDRFQAAIVAATTKLDFAPAEEPLIQVIGPVPIYHFVSLNLGLERDQAAA</sequence>
<dbReference type="Pfam" id="PF06386">
    <property type="entry name" value="GvpL_GvpF"/>
    <property type="match status" value="1"/>
</dbReference>